<dbReference type="Pfam" id="PF01882">
    <property type="entry name" value="DUF58"/>
    <property type="match status" value="1"/>
</dbReference>
<accession>A0A2W1MZR6</accession>
<proteinExistence type="predicted"/>
<name>A0A2W1MZR6_9FLAO</name>
<evidence type="ECO:0000313" key="3">
    <source>
        <dbReference type="Proteomes" id="UP000249248"/>
    </source>
</evidence>
<dbReference type="Proteomes" id="UP000249248">
    <property type="component" value="Unassembled WGS sequence"/>
</dbReference>
<evidence type="ECO:0000259" key="1">
    <source>
        <dbReference type="PROSITE" id="PS50234"/>
    </source>
</evidence>
<dbReference type="SUPFAM" id="SSF53300">
    <property type="entry name" value="vWA-like"/>
    <property type="match status" value="1"/>
</dbReference>
<comment type="caution">
    <text evidence="2">The sequence shown here is derived from an EMBL/GenBank/DDBJ whole genome shotgun (WGS) entry which is preliminary data.</text>
</comment>
<dbReference type="PANTHER" id="PTHR33608:SF6">
    <property type="entry name" value="BLL2464 PROTEIN"/>
    <property type="match status" value="1"/>
</dbReference>
<reference evidence="2 3" key="1">
    <citation type="submission" date="2018-06" db="EMBL/GenBank/DDBJ databases">
        <title>The draft genome sequence of Crocinitomix sp. SM1701.</title>
        <authorList>
            <person name="Zhang X."/>
        </authorList>
    </citation>
    <scope>NUCLEOTIDE SEQUENCE [LARGE SCALE GENOMIC DNA]</scope>
    <source>
        <strain evidence="2 3">SM1701</strain>
    </source>
</reference>
<dbReference type="InterPro" id="IPR002881">
    <property type="entry name" value="DUF58"/>
</dbReference>
<dbReference type="EMBL" id="QKSB01000006">
    <property type="protein sequence ID" value="PZE16760.1"/>
    <property type="molecule type" value="Genomic_DNA"/>
</dbReference>
<feature type="domain" description="VWFA" evidence="1">
    <location>
        <begin position="78"/>
        <end position="263"/>
    </location>
</feature>
<dbReference type="PANTHER" id="PTHR33608">
    <property type="entry name" value="BLL2464 PROTEIN"/>
    <property type="match status" value="1"/>
</dbReference>
<protein>
    <submittedName>
        <fullName evidence="2">DUF58 domain-containing protein</fullName>
    </submittedName>
</protein>
<dbReference type="InterPro" id="IPR036465">
    <property type="entry name" value="vWFA_dom_sf"/>
</dbReference>
<dbReference type="OrthoDB" id="9776116at2"/>
<dbReference type="SMART" id="SM00327">
    <property type="entry name" value="VWA"/>
    <property type="match status" value="1"/>
</dbReference>
<dbReference type="CDD" id="cd00198">
    <property type="entry name" value="vWFA"/>
    <property type="match status" value="1"/>
</dbReference>
<dbReference type="RefSeq" id="WP_111063369.1">
    <property type="nucleotide sequence ID" value="NZ_JBHUCU010000007.1"/>
</dbReference>
<dbReference type="Gene3D" id="3.40.50.410">
    <property type="entry name" value="von Willebrand factor, type A domain"/>
    <property type="match status" value="1"/>
</dbReference>
<dbReference type="PROSITE" id="PS50234">
    <property type="entry name" value="VWFA"/>
    <property type="match status" value="1"/>
</dbReference>
<organism evidence="2 3">
    <name type="scientific">Putridiphycobacter roseus</name>
    <dbReference type="NCBI Taxonomy" id="2219161"/>
    <lineage>
        <taxon>Bacteria</taxon>
        <taxon>Pseudomonadati</taxon>
        <taxon>Bacteroidota</taxon>
        <taxon>Flavobacteriia</taxon>
        <taxon>Flavobacteriales</taxon>
        <taxon>Crocinitomicaceae</taxon>
        <taxon>Putridiphycobacter</taxon>
    </lineage>
</organism>
<evidence type="ECO:0000313" key="2">
    <source>
        <dbReference type="EMBL" id="PZE16760.1"/>
    </source>
</evidence>
<dbReference type="AlphaFoldDB" id="A0A2W1MZR6"/>
<dbReference type="InterPro" id="IPR002035">
    <property type="entry name" value="VWF_A"/>
</dbReference>
<keyword evidence="3" id="KW-1185">Reference proteome</keyword>
<gene>
    <name evidence="2" type="ORF">DNU06_10900</name>
</gene>
<sequence length="289" mass="32982">MDTKELLKKVRKIEIKTKGLTSQIFSGEYHSAFKGKGMAFNEVREYALGDEIRTIDWNVTARFNEPFVKVFEEERELTVMLIIDISPSGMFGTKNQLKRETITELCAVLAFSASSNKDRIGVILFSDKVEKYLPPKKGKSHILQIIRTLLNVEPQGKTTNIESALQFLSKIQKKKATVFLLSDFKAKDYSNALKIVSRKHDLIALKIADEGEYKLPSIGLAKFKDLESGKSVWVNTNAKKVKAAFEEKQKTFDAAVKQNFRKLNVDYAALRTDQDYIKPLMNLFDRRTK</sequence>